<dbReference type="InterPro" id="IPR017533">
    <property type="entry name" value="Halocyanin"/>
</dbReference>
<protein>
    <submittedName>
        <fullName evidence="9">Halocyanin domain-containing protein</fullName>
    </submittedName>
</protein>
<dbReference type="Gene3D" id="2.60.40.420">
    <property type="entry name" value="Cupredoxins - blue copper proteins"/>
    <property type="match status" value="1"/>
</dbReference>
<comment type="subcellular location">
    <subcellularLocation>
        <location evidence="1">Periplasm</location>
    </subcellularLocation>
</comment>
<dbReference type="InterPro" id="IPR008972">
    <property type="entry name" value="Cupredoxin"/>
</dbReference>
<keyword evidence="10" id="KW-1185">Reference proteome</keyword>
<feature type="binding site" evidence="7">
    <location>
        <position position="138"/>
    </location>
    <ligand>
        <name>Cu cation</name>
        <dbReference type="ChEBI" id="CHEBI:23378"/>
    </ligand>
</feature>
<dbReference type="AlphaFoldDB" id="A0A7D5GKQ9"/>
<reference evidence="9 10" key="1">
    <citation type="submission" date="2020-07" db="EMBL/GenBank/DDBJ databases">
        <title>Gai3-2, isolated from salt lake.</title>
        <authorList>
            <person name="Cui H."/>
            <person name="Shi X."/>
        </authorList>
    </citation>
    <scope>NUCLEOTIDE SEQUENCE [LARGE SCALE GENOMIC DNA]</scope>
    <source>
        <strain evidence="9 10">Gai3-2</strain>
    </source>
</reference>
<sequence length="155" mass="16179">MADPTDWTGAGRRRFLRLLGGAGTAGTAALAGCASDEGDGGDPYEGWLSDASGFDGEPVDETGASEVTVDVGAGDGFAYAPAAVRVSPGTTVVWEWTGKGSQHNVVAEDDSYESPYYRSVGRTFSNEFQDPGVSKYFCSPHRNLGMKGVVEVVEG</sequence>
<name>A0A7D5GKQ9_9EURY</name>
<dbReference type="RefSeq" id="WP_179169042.1">
    <property type="nucleotide sequence ID" value="NZ_CP058529.1"/>
</dbReference>
<dbReference type="InterPro" id="IPR000923">
    <property type="entry name" value="BlueCu_1"/>
</dbReference>
<evidence type="ECO:0000256" key="3">
    <source>
        <dbReference type="ARBA" id="ARBA00022723"/>
    </source>
</evidence>
<proteinExistence type="predicted"/>
<comment type="cofactor">
    <cofactor evidence="7">
        <name>Cu cation</name>
        <dbReference type="ChEBI" id="CHEBI:23378"/>
    </cofactor>
    <text evidence="7">Binds 1 copper ion per subunit.</text>
</comment>
<dbReference type="CDD" id="cd04220">
    <property type="entry name" value="Halocyanin"/>
    <property type="match status" value="1"/>
</dbReference>
<dbReference type="PROSITE" id="PS51318">
    <property type="entry name" value="TAT"/>
    <property type="match status" value="1"/>
</dbReference>
<dbReference type="GO" id="GO:0005507">
    <property type="term" value="F:copper ion binding"/>
    <property type="evidence" value="ECO:0007669"/>
    <property type="project" value="InterPro"/>
</dbReference>
<evidence type="ECO:0000256" key="1">
    <source>
        <dbReference type="ARBA" id="ARBA00004418"/>
    </source>
</evidence>
<organism evidence="9 10">
    <name type="scientific">Halorarum halophilum</name>
    <dbReference type="NCBI Taxonomy" id="2743090"/>
    <lineage>
        <taxon>Archaea</taxon>
        <taxon>Methanobacteriati</taxon>
        <taxon>Methanobacteriota</taxon>
        <taxon>Stenosarchaea group</taxon>
        <taxon>Halobacteria</taxon>
        <taxon>Halobacteriales</taxon>
        <taxon>Haloferacaceae</taxon>
        <taxon>Halorarum</taxon>
    </lineage>
</organism>
<dbReference type="GO" id="GO:0042597">
    <property type="term" value="C:periplasmic space"/>
    <property type="evidence" value="ECO:0007669"/>
    <property type="project" value="UniProtKB-SubCell"/>
</dbReference>
<keyword evidence="3 7" id="KW-0479">Metal-binding</keyword>
<dbReference type="OrthoDB" id="11836at2157"/>
<evidence type="ECO:0000313" key="9">
    <source>
        <dbReference type="EMBL" id="QLG27467.1"/>
    </source>
</evidence>
<keyword evidence="4" id="KW-0574">Periplasm</keyword>
<dbReference type="InterPro" id="IPR028871">
    <property type="entry name" value="BlueCu_1_BS"/>
</dbReference>
<keyword evidence="2" id="KW-0813">Transport</keyword>
<evidence type="ECO:0000256" key="5">
    <source>
        <dbReference type="ARBA" id="ARBA00022982"/>
    </source>
</evidence>
<dbReference type="KEGG" id="halg:HUG10_07840"/>
<evidence type="ECO:0000256" key="7">
    <source>
        <dbReference type="PIRSR" id="PIRSR602386-1"/>
    </source>
</evidence>
<evidence type="ECO:0000259" key="8">
    <source>
        <dbReference type="Pfam" id="PF00127"/>
    </source>
</evidence>
<dbReference type="InterPro" id="IPR002386">
    <property type="entry name" value="Amicyanin/Pseudoazurin"/>
</dbReference>
<gene>
    <name evidence="9" type="ORF">HUG10_07840</name>
</gene>
<dbReference type="NCBIfam" id="TIGR03102">
    <property type="entry name" value="halo_cynanin"/>
    <property type="match status" value="1"/>
</dbReference>
<accession>A0A7D5GKQ9</accession>
<keyword evidence="6 7" id="KW-0186">Copper</keyword>
<feature type="binding site" evidence="7">
    <location>
        <position position="103"/>
    </location>
    <ligand>
        <name>Cu cation</name>
        <dbReference type="ChEBI" id="CHEBI:23378"/>
    </ligand>
</feature>
<dbReference type="Proteomes" id="UP000509750">
    <property type="component" value="Chromosome"/>
</dbReference>
<dbReference type="GeneID" id="56028735"/>
<dbReference type="InterPro" id="IPR006311">
    <property type="entry name" value="TAT_signal"/>
</dbReference>
<dbReference type="PROSITE" id="PS00196">
    <property type="entry name" value="COPPER_BLUE"/>
    <property type="match status" value="1"/>
</dbReference>
<dbReference type="GO" id="GO:0009055">
    <property type="term" value="F:electron transfer activity"/>
    <property type="evidence" value="ECO:0007669"/>
    <property type="project" value="InterPro"/>
</dbReference>
<dbReference type="Pfam" id="PF00127">
    <property type="entry name" value="Copper-bind"/>
    <property type="match status" value="1"/>
</dbReference>
<evidence type="ECO:0000256" key="2">
    <source>
        <dbReference type="ARBA" id="ARBA00022448"/>
    </source>
</evidence>
<feature type="binding site" evidence="7">
    <location>
        <position position="141"/>
    </location>
    <ligand>
        <name>Cu cation</name>
        <dbReference type="ChEBI" id="CHEBI:23378"/>
    </ligand>
</feature>
<dbReference type="PRINTS" id="PR00155">
    <property type="entry name" value="AMICYANIN"/>
</dbReference>
<dbReference type="SUPFAM" id="SSF49503">
    <property type="entry name" value="Cupredoxins"/>
    <property type="match status" value="1"/>
</dbReference>
<feature type="domain" description="Blue (type 1) copper" evidence="8">
    <location>
        <begin position="66"/>
        <end position="152"/>
    </location>
</feature>
<evidence type="ECO:0000313" key="10">
    <source>
        <dbReference type="Proteomes" id="UP000509750"/>
    </source>
</evidence>
<evidence type="ECO:0000256" key="4">
    <source>
        <dbReference type="ARBA" id="ARBA00022764"/>
    </source>
</evidence>
<dbReference type="EMBL" id="CP058529">
    <property type="protein sequence ID" value="QLG27467.1"/>
    <property type="molecule type" value="Genomic_DNA"/>
</dbReference>
<keyword evidence="5" id="KW-0249">Electron transport</keyword>
<feature type="binding site" evidence="7">
    <location>
        <position position="146"/>
    </location>
    <ligand>
        <name>Cu cation</name>
        <dbReference type="ChEBI" id="CHEBI:23378"/>
    </ligand>
</feature>
<evidence type="ECO:0000256" key="6">
    <source>
        <dbReference type="ARBA" id="ARBA00023008"/>
    </source>
</evidence>